<evidence type="ECO:0000256" key="1">
    <source>
        <dbReference type="ARBA" id="ARBA00022801"/>
    </source>
</evidence>
<dbReference type="InterPro" id="IPR008979">
    <property type="entry name" value="Galactose-bd-like_sf"/>
</dbReference>
<dbReference type="STRING" id="1445510.YC6258_02063"/>
<dbReference type="Proteomes" id="UP000032266">
    <property type="component" value="Chromosome"/>
</dbReference>
<dbReference type="RefSeq" id="WP_052830177.1">
    <property type="nucleotide sequence ID" value="NZ_CP007142.1"/>
</dbReference>
<dbReference type="InterPro" id="IPR005181">
    <property type="entry name" value="SASA"/>
</dbReference>
<evidence type="ECO:0000313" key="4">
    <source>
        <dbReference type="EMBL" id="AJQ94107.1"/>
    </source>
</evidence>
<sequence length="635" mass="72224">MIRKITALLTCATLLFLASMAHANMKLPYIFSDHMVFQRDQTNPVWGWADAGTQITLTLAGHTYHTQANEDGSWRILLKPHKAGGPYDLTIQTTTQEHHIRDLYFGDVWLAGGQSNMEWKLDWKINNSEELIADADYPLIRFFEVPKIVSATPQDNTGENQWKLASPENAGNFSAIGYLFALHNHLQKNVPVGIVEANWGGTPAEAWVSPDNLLKLEYYRQKTLDIYQGGHDWEALFAQNERNAQEKFNRLVSEDDTLATGAYRFDYPDTNWSVIRLPNQEPFEHLAWLRREVILDQAPTGEAILNLGELVQEAFIFVNEQLIKFEDWKVQGSLHTLPAGLLKQGRNLIAVRVGNSWDNHPAAGREGQVTLTVNGQTMDISQDWRYSNQVEPPIPDYIRYEWTPGFLYNAMIHPVQGYGIRGVIWYQGESNTEAAAYYGDLFVQLIQDWRQQWQQDFSFLFVQLAGFMEPQYPQPDSQWALLRDMQTQALSLPNTGMATAIDIGEQTDIHPRNKQDVASRLWGEARRVSFHENVLSQGPTYRRHKVKDNIVSIRFDHIGKGFTLSEGEAVKGFILAGEDGQYYPAEAIIKGHKVLVWSDQVDVPVSLKYAWADFPEVNLYNSGGLPALPFSINKL</sequence>
<reference evidence="4 5" key="1">
    <citation type="submission" date="2014-01" db="EMBL/GenBank/DDBJ databases">
        <title>Full genme sequencing of cellulolytic bacterium Gynuella sunshinyii YC6258T gen. nov., sp. nov.</title>
        <authorList>
            <person name="Khan H."/>
            <person name="Chung E.J."/>
            <person name="Chung Y.R."/>
        </authorList>
    </citation>
    <scope>NUCLEOTIDE SEQUENCE [LARGE SCALE GENOMIC DNA]</scope>
    <source>
        <strain evidence="4 5">YC6258</strain>
    </source>
</reference>
<dbReference type="InterPro" id="IPR039329">
    <property type="entry name" value="SIAE"/>
</dbReference>
<organism evidence="4 5">
    <name type="scientific">Gynuella sunshinyii YC6258</name>
    <dbReference type="NCBI Taxonomy" id="1445510"/>
    <lineage>
        <taxon>Bacteria</taxon>
        <taxon>Pseudomonadati</taxon>
        <taxon>Pseudomonadota</taxon>
        <taxon>Gammaproteobacteria</taxon>
        <taxon>Oceanospirillales</taxon>
        <taxon>Saccharospirillaceae</taxon>
        <taxon>Gynuella</taxon>
    </lineage>
</organism>
<dbReference type="Pfam" id="PF03629">
    <property type="entry name" value="SASA"/>
    <property type="match status" value="1"/>
</dbReference>
<dbReference type="PANTHER" id="PTHR22901:SF0">
    <property type="entry name" value="SIALATE O-ACETYLESTERASE"/>
    <property type="match status" value="1"/>
</dbReference>
<dbReference type="AlphaFoldDB" id="A0A0C5VHF8"/>
<keyword evidence="1" id="KW-0378">Hydrolase</keyword>
<gene>
    <name evidence="4" type="ORF">YC6258_02063</name>
</gene>
<dbReference type="GO" id="GO:0001681">
    <property type="term" value="F:sialate O-acetylesterase activity"/>
    <property type="evidence" value="ECO:0007669"/>
    <property type="project" value="InterPro"/>
</dbReference>
<dbReference type="InterPro" id="IPR036514">
    <property type="entry name" value="SGNH_hydro_sf"/>
</dbReference>
<evidence type="ECO:0000313" key="5">
    <source>
        <dbReference type="Proteomes" id="UP000032266"/>
    </source>
</evidence>
<feature type="signal peptide" evidence="2">
    <location>
        <begin position="1"/>
        <end position="23"/>
    </location>
</feature>
<dbReference type="GO" id="GO:0005975">
    <property type="term" value="P:carbohydrate metabolic process"/>
    <property type="evidence" value="ECO:0007669"/>
    <property type="project" value="TreeGrafter"/>
</dbReference>
<dbReference type="Gene3D" id="3.40.50.1110">
    <property type="entry name" value="SGNH hydrolase"/>
    <property type="match status" value="2"/>
</dbReference>
<keyword evidence="2" id="KW-0732">Signal</keyword>
<dbReference type="PATRIC" id="fig|1445510.3.peg.2019"/>
<protein>
    <recommendedName>
        <fullName evidence="3">Sialate O-acetylesterase domain-containing protein</fullName>
    </recommendedName>
</protein>
<proteinExistence type="predicted"/>
<dbReference type="KEGG" id="gsn:YC6258_02063"/>
<accession>A0A0C5VHF8</accession>
<evidence type="ECO:0000256" key="2">
    <source>
        <dbReference type="SAM" id="SignalP"/>
    </source>
</evidence>
<feature type="chain" id="PRO_5002183689" description="Sialate O-acetylesterase domain-containing protein" evidence="2">
    <location>
        <begin position="24"/>
        <end position="635"/>
    </location>
</feature>
<name>A0A0C5VHF8_9GAMM</name>
<dbReference type="Gene3D" id="2.60.40.10">
    <property type="entry name" value="Immunoglobulins"/>
    <property type="match status" value="1"/>
</dbReference>
<evidence type="ECO:0000259" key="3">
    <source>
        <dbReference type="Pfam" id="PF03629"/>
    </source>
</evidence>
<dbReference type="SUPFAM" id="SSF49785">
    <property type="entry name" value="Galactose-binding domain-like"/>
    <property type="match status" value="1"/>
</dbReference>
<dbReference type="PANTHER" id="PTHR22901">
    <property type="entry name" value="SIALATE O-ACETYLESTERASE"/>
    <property type="match status" value="1"/>
</dbReference>
<dbReference type="SUPFAM" id="SSF52266">
    <property type="entry name" value="SGNH hydrolase"/>
    <property type="match status" value="1"/>
</dbReference>
<feature type="domain" description="Sialate O-acetylesterase" evidence="3">
    <location>
        <begin position="401"/>
        <end position="510"/>
    </location>
</feature>
<keyword evidence="5" id="KW-1185">Reference proteome</keyword>
<dbReference type="InterPro" id="IPR013783">
    <property type="entry name" value="Ig-like_fold"/>
</dbReference>
<dbReference type="HOGENOM" id="CLU_015150_2_0_6"/>
<dbReference type="EMBL" id="CP007142">
    <property type="protein sequence ID" value="AJQ94107.1"/>
    <property type="molecule type" value="Genomic_DNA"/>
</dbReference>